<dbReference type="EMBL" id="UYRU01086649">
    <property type="protein sequence ID" value="VDN35214.1"/>
    <property type="molecule type" value="Genomic_DNA"/>
</dbReference>
<protein>
    <submittedName>
        <fullName evidence="2">Uncharacterized protein</fullName>
    </submittedName>
</protein>
<accession>A0A3P7MZ62</accession>
<feature type="region of interest" description="Disordered" evidence="1">
    <location>
        <begin position="69"/>
        <end position="92"/>
    </location>
</feature>
<sequence length="296" mass="32276">MPVPTDVLAQFFCFYLDTVVAPLVQALEDKIKELQAQALAVTDRESRVANRGDTPSDVSSQLFPSVYPFPDAGYPSPPPPTTPSSTSCTTAANRRSVAPGGTLAIQHTVRHTESLPSTTLGRRFGLPMPRQAATTARAQQCILGTYTIVPFVDLDSTEADLAMLPSLSCESLALSEPKETWAPPPWHHRPAVLTEFNSDAEEEGFDSMSDLGLIPSFRQAQIAYTTQEKIVHMAKKTEQCWSWGQCEALPSLYAQKARAVLRPEAAVAQPQNDCVQVAQQPIGRHRRVGHVEIPGT</sequence>
<dbReference type="AlphaFoldDB" id="A0A3P7MZ62"/>
<proteinExistence type="predicted"/>
<evidence type="ECO:0000313" key="3">
    <source>
        <dbReference type="Proteomes" id="UP000281553"/>
    </source>
</evidence>
<name>A0A3P7MZ62_DIBLA</name>
<gene>
    <name evidence="2" type="ORF">DILT_LOCUS16717</name>
</gene>
<keyword evidence="3" id="KW-1185">Reference proteome</keyword>
<evidence type="ECO:0000313" key="2">
    <source>
        <dbReference type="EMBL" id="VDN35214.1"/>
    </source>
</evidence>
<organism evidence="2 3">
    <name type="scientific">Dibothriocephalus latus</name>
    <name type="common">Fish tapeworm</name>
    <name type="synonym">Diphyllobothrium latum</name>
    <dbReference type="NCBI Taxonomy" id="60516"/>
    <lineage>
        <taxon>Eukaryota</taxon>
        <taxon>Metazoa</taxon>
        <taxon>Spiralia</taxon>
        <taxon>Lophotrochozoa</taxon>
        <taxon>Platyhelminthes</taxon>
        <taxon>Cestoda</taxon>
        <taxon>Eucestoda</taxon>
        <taxon>Diphyllobothriidea</taxon>
        <taxon>Diphyllobothriidae</taxon>
        <taxon>Dibothriocephalus</taxon>
    </lineage>
</organism>
<dbReference type="OrthoDB" id="6298658at2759"/>
<feature type="region of interest" description="Disordered" evidence="1">
    <location>
        <begin position="43"/>
        <end position="62"/>
    </location>
</feature>
<dbReference type="Proteomes" id="UP000281553">
    <property type="component" value="Unassembled WGS sequence"/>
</dbReference>
<evidence type="ECO:0000256" key="1">
    <source>
        <dbReference type="SAM" id="MobiDB-lite"/>
    </source>
</evidence>
<reference evidence="2 3" key="1">
    <citation type="submission" date="2018-11" db="EMBL/GenBank/DDBJ databases">
        <authorList>
            <consortium name="Pathogen Informatics"/>
        </authorList>
    </citation>
    <scope>NUCLEOTIDE SEQUENCE [LARGE SCALE GENOMIC DNA]</scope>
</reference>